<dbReference type="OMA" id="WGIVIVR"/>
<keyword evidence="3" id="KW-1185">Reference proteome</keyword>
<dbReference type="PANTHER" id="PTHR32278">
    <property type="entry name" value="F-BOX DOMAIN-CONTAINING PROTEIN"/>
    <property type="match status" value="1"/>
</dbReference>
<dbReference type="EMBL" id="JABCRI010000016">
    <property type="protein sequence ID" value="KAF8392020.1"/>
    <property type="molecule type" value="Genomic_DNA"/>
</dbReference>
<name>A0A834YQQ8_TETSI</name>
<organism evidence="2 3">
    <name type="scientific">Tetracentron sinense</name>
    <name type="common">Spur-leaf</name>
    <dbReference type="NCBI Taxonomy" id="13715"/>
    <lineage>
        <taxon>Eukaryota</taxon>
        <taxon>Viridiplantae</taxon>
        <taxon>Streptophyta</taxon>
        <taxon>Embryophyta</taxon>
        <taxon>Tracheophyta</taxon>
        <taxon>Spermatophyta</taxon>
        <taxon>Magnoliopsida</taxon>
        <taxon>Trochodendrales</taxon>
        <taxon>Trochodendraceae</taxon>
        <taxon>Tetracentron</taxon>
    </lineage>
</organism>
<evidence type="ECO:0000256" key="1">
    <source>
        <dbReference type="SAM" id="MobiDB-lite"/>
    </source>
</evidence>
<feature type="region of interest" description="Disordered" evidence="1">
    <location>
        <begin position="100"/>
        <end position="128"/>
    </location>
</feature>
<accession>A0A834YQQ8</accession>
<dbReference type="InterPro" id="IPR025886">
    <property type="entry name" value="PP2-like"/>
</dbReference>
<evidence type="ECO:0000313" key="2">
    <source>
        <dbReference type="EMBL" id="KAF8392020.1"/>
    </source>
</evidence>
<proteinExistence type="predicted"/>
<evidence type="ECO:0000313" key="3">
    <source>
        <dbReference type="Proteomes" id="UP000655225"/>
    </source>
</evidence>
<feature type="compositionally biased region" description="Acidic residues" evidence="1">
    <location>
        <begin position="106"/>
        <end position="128"/>
    </location>
</feature>
<comment type="caution">
    <text evidence="2">The sequence shown here is derived from an EMBL/GenBank/DDBJ whole genome shotgun (WGS) entry which is preliminary data.</text>
</comment>
<dbReference type="PANTHER" id="PTHR32278:SF111">
    <property type="entry name" value="F-BOX PROTEIN PP2-B12-RELATED"/>
    <property type="match status" value="1"/>
</dbReference>
<dbReference type="AlphaFoldDB" id="A0A834YQQ8"/>
<protein>
    <submittedName>
        <fullName evidence="2">Uncharacterized protein</fullName>
    </submittedName>
</protein>
<gene>
    <name evidence="2" type="ORF">HHK36_022360</name>
</gene>
<dbReference type="Proteomes" id="UP000655225">
    <property type="component" value="Unassembled WGS sequence"/>
</dbReference>
<dbReference type="Pfam" id="PF14299">
    <property type="entry name" value="PP2"/>
    <property type="match status" value="1"/>
</dbReference>
<dbReference type="OrthoDB" id="1918565at2759"/>
<reference evidence="2 3" key="1">
    <citation type="submission" date="2020-04" db="EMBL/GenBank/DDBJ databases">
        <title>Plant Genome Project.</title>
        <authorList>
            <person name="Zhang R.-G."/>
        </authorList>
    </citation>
    <scope>NUCLEOTIDE SEQUENCE [LARGE SCALE GENOMIC DNA]</scope>
    <source>
        <strain evidence="2">YNK0</strain>
        <tissue evidence="2">Leaf</tissue>
    </source>
</reference>
<sequence>MMKITREMEYEEEDLLGIKKQKTDKFSEVAELLDVCWLEIHGKMDTRMLSVKTTYAAYLVFKFGEDIDGLNFPPLEVSVRFVRGGGGGWHTVYMDPDYQEQVGQMDPDDPDDQEQVGQMDPDDPDDQEQVGQICISKSLILKFPELTHWVERERQFPRERGDGWMEIEMGEFFNDRGDDGDVEMSLMEVDNGEWKSGLIIQGIELRPKEG</sequence>